<sequence>MQRKGHRHRRPLYDLISHFCSLHFYFTYCIHKDFLAIVERVGSEQASWEAPAQIDIGYRYIVIPTGSVV</sequence>
<reference evidence="2" key="1">
    <citation type="journal article" date="2015" name="Nat. Genet.">
        <title>The genome and transcriptome of the zoonotic hookworm Ancylostoma ceylanicum identify infection-specific gene families.</title>
        <authorList>
            <person name="Schwarz E.M."/>
            <person name="Hu Y."/>
            <person name="Antoshechkin I."/>
            <person name="Miller M.M."/>
            <person name="Sternberg P.W."/>
            <person name="Aroian R.V."/>
        </authorList>
    </citation>
    <scope>NUCLEOTIDE SEQUENCE</scope>
    <source>
        <strain evidence="2">HY135</strain>
    </source>
</reference>
<keyword evidence="2" id="KW-1185">Reference proteome</keyword>
<name>A0A016WQX3_9BILA</name>
<comment type="caution">
    <text evidence="1">The sequence shown here is derived from an EMBL/GenBank/DDBJ whole genome shotgun (WGS) entry which is preliminary data.</text>
</comment>
<accession>A0A016WQX3</accession>
<dbReference type="EMBL" id="JARK01000169">
    <property type="protein sequence ID" value="EYC41428.1"/>
    <property type="molecule type" value="Genomic_DNA"/>
</dbReference>
<dbReference type="AlphaFoldDB" id="A0A016WQX3"/>
<protein>
    <submittedName>
        <fullName evidence="1">Uncharacterized protein</fullName>
    </submittedName>
</protein>
<dbReference type="Proteomes" id="UP000024635">
    <property type="component" value="Unassembled WGS sequence"/>
</dbReference>
<organism evidence="1 2">
    <name type="scientific">Ancylostoma ceylanicum</name>
    <dbReference type="NCBI Taxonomy" id="53326"/>
    <lineage>
        <taxon>Eukaryota</taxon>
        <taxon>Metazoa</taxon>
        <taxon>Ecdysozoa</taxon>
        <taxon>Nematoda</taxon>
        <taxon>Chromadorea</taxon>
        <taxon>Rhabditida</taxon>
        <taxon>Rhabditina</taxon>
        <taxon>Rhabditomorpha</taxon>
        <taxon>Strongyloidea</taxon>
        <taxon>Ancylostomatidae</taxon>
        <taxon>Ancylostomatinae</taxon>
        <taxon>Ancylostoma</taxon>
    </lineage>
</organism>
<evidence type="ECO:0000313" key="2">
    <source>
        <dbReference type="Proteomes" id="UP000024635"/>
    </source>
</evidence>
<evidence type="ECO:0000313" key="1">
    <source>
        <dbReference type="EMBL" id="EYC41428.1"/>
    </source>
</evidence>
<gene>
    <name evidence="1" type="primary">Acey_s0569.g77</name>
    <name evidence="1" type="ORF">Y032_0569g77</name>
</gene>
<proteinExistence type="predicted"/>